<dbReference type="EMBL" id="WVTA01000004">
    <property type="protein sequence ID" value="KAK3213690.1"/>
    <property type="molecule type" value="Genomic_DNA"/>
</dbReference>
<name>A0AAN6M1T9_9PLEO</name>
<sequence length="306" mass="32363">MMAITHFLRVLIVSLALLGSMPFAVVTALPAIPHYTIGPDANGETSSQVNDANSTAVMHVSATASVTTMLASMPTTNSAENATFTITITTSPPANTLSTSIPSSSYTTDGIFYSSAASGESARNRNIRTVVVIIISCIAGGLFLAAAVKYLACWARTVFHSHTQNQPIATDLEASLEEEVTVSESSIVTHSDKSEVPTSSSKGSATTTQTSKKRHGMIADTVQCSWLAIHDHHASNMSMKAKGLTVSPPCLSPLAPMSPFLVFDVLKHQKEKAVAEKQKHRDAAYMQLSGEAPAPVEDIVMADNEA</sequence>
<comment type="caution">
    <text evidence="4">The sequence shown here is derived from an EMBL/GenBank/DDBJ whole genome shotgun (WGS) entry which is preliminary data.</text>
</comment>
<keyword evidence="3" id="KW-0732">Signal</keyword>
<proteinExistence type="predicted"/>
<dbReference type="Proteomes" id="UP001280581">
    <property type="component" value="Unassembled WGS sequence"/>
</dbReference>
<dbReference type="AlphaFoldDB" id="A0AAN6M1T9"/>
<evidence type="ECO:0000256" key="2">
    <source>
        <dbReference type="SAM" id="Phobius"/>
    </source>
</evidence>
<protein>
    <recommendedName>
        <fullName evidence="6">Mid2 domain-containing protein</fullName>
    </recommendedName>
</protein>
<keyword evidence="5" id="KW-1185">Reference proteome</keyword>
<evidence type="ECO:0000313" key="4">
    <source>
        <dbReference type="EMBL" id="KAK3213690.1"/>
    </source>
</evidence>
<reference evidence="4 5" key="1">
    <citation type="submission" date="2021-02" db="EMBL/GenBank/DDBJ databases">
        <title>Genome assembly of Pseudopithomyces chartarum.</title>
        <authorList>
            <person name="Jauregui R."/>
            <person name="Singh J."/>
            <person name="Voisey C."/>
        </authorList>
    </citation>
    <scope>NUCLEOTIDE SEQUENCE [LARGE SCALE GENOMIC DNA]</scope>
    <source>
        <strain evidence="4 5">AGR01</strain>
    </source>
</reference>
<keyword evidence="2" id="KW-0812">Transmembrane</keyword>
<feature type="chain" id="PRO_5043036367" description="Mid2 domain-containing protein" evidence="3">
    <location>
        <begin position="29"/>
        <end position="306"/>
    </location>
</feature>
<evidence type="ECO:0000256" key="1">
    <source>
        <dbReference type="SAM" id="MobiDB-lite"/>
    </source>
</evidence>
<feature type="compositionally biased region" description="Polar residues" evidence="1">
    <location>
        <begin position="196"/>
        <end position="210"/>
    </location>
</feature>
<gene>
    <name evidence="4" type="ORF">GRF29_28g674121</name>
</gene>
<keyword evidence="2" id="KW-0472">Membrane</keyword>
<feature type="region of interest" description="Disordered" evidence="1">
    <location>
        <begin position="183"/>
        <end position="215"/>
    </location>
</feature>
<organism evidence="4 5">
    <name type="scientific">Pseudopithomyces chartarum</name>
    <dbReference type="NCBI Taxonomy" id="1892770"/>
    <lineage>
        <taxon>Eukaryota</taxon>
        <taxon>Fungi</taxon>
        <taxon>Dikarya</taxon>
        <taxon>Ascomycota</taxon>
        <taxon>Pezizomycotina</taxon>
        <taxon>Dothideomycetes</taxon>
        <taxon>Pleosporomycetidae</taxon>
        <taxon>Pleosporales</taxon>
        <taxon>Massarineae</taxon>
        <taxon>Didymosphaeriaceae</taxon>
        <taxon>Pseudopithomyces</taxon>
    </lineage>
</organism>
<evidence type="ECO:0000313" key="5">
    <source>
        <dbReference type="Proteomes" id="UP001280581"/>
    </source>
</evidence>
<keyword evidence="2" id="KW-1133">Transmembrane helix</keyword>
<feature type="signal peptide" evidence="3">
    <location>
        <begin position="1"/>
        <end position="28"/>
    </location>
</feature>
<evidence type="ECO:0000256" key="3">
    <source>
        <dbReference type="SAM" id="SignalP"/>
    </source>
</evidence>
<evidence type="ECO:0008006" key="6">
    <source>
        <dbReference type="Google" id="ProtNLM"/>
    </source>
</evidence>
<accession>A0AAN6M1T9</accession>
<feature type="transmembrane region" description="Helical" evidence="2">
    <location>
        <begin position="130"/>
        <end position="152"/>
    </location>
</feature>